<dbReference type="RefSeq" id="WP_254090169.1">
    <property type="nucleotide sequence ID" value="NZ_JAHESC010000012.1"/>
</dbReference>
<dbReference type="Proteomes" id="UP001319180">
    <property type="component" value="Unassembled WGS sequence"/>
</dbReference>
<protein>
    <submittedName>
        <fullName evidence="1">Uncharacterized protein</fullName>
    </submittedName>
</protein>
<evidence type="ECO:0000313" key="2">
    <source>
        <dbReference type="Proteomes" id="UP001319180"/>
    </source>
</evidence>
<reference evidence="1 2" key="1">
    <citation type="submission" date="2021-05" db="EMBL/GenBank/DDBJ databases">
        <title>A Polyphasic approach of four new species of the genus Ohtaekwangia: Ohtaekwangia histidinii sp. nov., Ohtaekwangia cretensis sp. nov., Ohtaekwangia indiensis sp. nov., Ohtaekwangia reichenbachii sp. nov. from diverse environment.</title>
        <authorList>
            <person name="Octaviana S."/>
        </authorList>
    </citation>
    <scope>NUCLEOTIDE SEQUENCE [LARGE SCALE GENOMIC DNA]</scope>
    <source>
        <strain evidence="1 2">PWU37</strain>
    </source>
</reference>
<name>A0AAP2D7Z4_9BACT</name>
<accession>A0AAP2D7Z4</accession>
<sequence length="405" mass="45480">MYNTDVLLRHIMTCQHAIHIHLNTTVDTSLLDACIRQLEKGLAVVLVISDLNRPVLDNNPFLLNRCLQLCQKGATLYTADALPDTLLYTCISDFRTVCHVHSSDTVIHTEAAYEAVRKAVHHFNTLVRSSTPFHASSEGIRITLDVSEDLVPRDSAVSLTWHVQGADKVFIEGLGAVEHAGRRQVLLTETTLFKVGAYNDRSACMAATQVWVTQKTIIDYDIGFISAQTNAFYSLVKAGNDSDTYGTMAGNRLCLRWRVLHAARVHILPFDLTAHEGEYTFSTTASMDICITAQVDQQTLTRKITLLAFPVPVFRDRLFSSAFPTHVPTPEADATPRLMLTLRDSEKRYQQLLKKIHAYTSDRTGPKPTLSTLNAFVFQYLKRMNAGKNGVRHAIESIEHYYEQR</sequence>
<gene>
    <name evidence="1" type="ORF">KK078_10215</name>
</gene>
<dbReference type="EMBL" id="JAHESC010000012">
    <property type="protein sequence ID" value="MBT1686934.1"/>
    <property type="molecule type" value="Genomic_DNA"/>
</dbReference>
<keyword evidence="2" id="KW-1185">Reference proteome</keyword>
<dbReference type="AlphaFoldDB" id="A0AAP2D7Z4"/>
<evidence type="ECO:0000313" key="1">
    <source>
        <dbReference type="EMBL" id="MBT1686934.1"/>
    </source>
</evidence>
<proteinExistence type="predicted"/>
<comment type="caution">
    <text evidence="1">The sequence shown here is derived from an EMBL/GenBank/DDBJ whole genome shotgun (WGS) entry which is preliminary data.</text>
</comment>
<organism evidence="1 2">
    <name type="scientific">Dawidia soli</name>
    <dbReference type="NCBI Taxonomy" id="2782352"/>
    <lineage>
        <taxon>Bacteria</taxon>
        <taxon>Pseudomonadati</taxon>
        <taxon>Bacteroidota</taxon>
        <taxon>Cytophagia</taxon>
        <taxon>Cytophagales</taxon>
        <taxon>Chryseotaleaceae</taxon>
        <taxon>Dawidia</taxon>
    </lineage>
</organism>